<evidence type="ECO:0000256" key="1">
    <source>
        <dbReference type="SAM" id="MobiDB-lite"/>
    </source>
</evidence>
<dbReference type="RefSeq" id="XP_056577686.1">
    <property type="nucleotide sequence ID" value="XM_056721436.1"/>
</dbReference>
<dbReference type="Proteomes" id="UP001147752">
    <property type="component" value="Unassembled WGS sequence"/>
</dbReference>
<dbReference type="Gene3D" id="2.160.20.80">
    <property type="entry name" value="E3 ubiquitin-protein ligase SopA"/>
    <property type="match status" value="1"/>
</dbReference>
<name>A0A9W9S5F3_9EURO</name>
<comment type="caution">
    <text evidence="2">The sequence shown here is derived from an EMBL/GenBank/DDBJ whole genome shotgun (WGS) entry which is preliminary data.</text>
</comment>
<protein>
    <submittedName>
        <fullName evidence="2">Uncharacterized protein</fullName>
    </submittedName>
</protein>
<keyword evidence="3" id="KW-1185">Reference proteome</keyword>
<reference evidence="2" key="2">
    <citation type="journal article" date="2023" name="IMA Fungus">
        <title>Comparative genomic study of the Penicillium genus elucidates a diverse pangenome and 15 lateral gene transfer events.</title>
        <authorList>
            <person name="Petersen C."/>
            <person name="Sorensen T."/>
            <person name="Nielsen M.R."/>
            <person name="Sondergaard T.E."/>
            <person name="Sorensen J.L."/>
            <person name="Fitzpatrick D.A."/>
            <person name="Frisvad J.C."/>
            <person name="Nielsen K.L."/>
        </authorList>
    </citation>
    <scope>NUCLEOTIDE SEQUENCE</scope>
    <source>
        <strain evidence="2">IBT 3081</strain>
    </source>
</reference>
<evidence type="ECO:0000313" key="3">
    <source>
        <dbReference type="Proteomes" id="UP001147752"/>
    </source>
</evidence>
<organism evidence="2 3">
    <name type="scientific">Penicillium concentricum</name>
    <dbReference type="NCBI Taxonomy" id="293559"/>
    <lineage>
        <taxon>Eukaryota</taxon>
        <taxon>Fungi</taxon>
        <taxon>Dikarya</taxon>
        <taxon>Ascomycota</taxon>
        <taxon>Pezizomycotina</taxon>
        <taxon>Eurotiomycetes</taxon>
        <taxon>Eurotiomycetidae</taxon>
        <taxon>Eurotiales</taxon>
        <taxon>Aspergillaceae</taxon>
        <taxon>Penicillium</taxon>
    </lineage>
</organism>
<sequence length="506" mass="57207">MLATKKDNIEIDPHTQYTGQRLRSLYLGEAFRVCDPQPWWLLGPNEIVFYMEELEKLHIQGAKIKTFLREPLVVRSPTKHTALTDLALLNCDVAPHTLAQILSFPKGLTHFTMKGRFPGTTGPFEYNLRPSDYIEKINQSSSAGVQYLDFDMWNADDYPDFRHLEGLKQLTISTDLYQYFIWESDELAFRQSFPVSLETLTLDDFFPTDVLFDTLLDKVEEGQLPNLRTITHRHFYPEGNQEEVDMEWEIEEFRKLGVEFSPVSFESPSMMPENDNWPCHCWIYHRTAECDNAQTSTLNGDGNTITRSCLTNCTINNSCVKRSTLSDCVLSNVEDMSRITAQKSQFNDAAIVERSDITESTIQSQSSVCRSTIGRSVIQDKSTVKRSTVTGTTVSNSQLERATLTDCIITECTIERCDFQGLVLKYGIWRRNELIGKIGNHDPTFIRNHGPRAGQSASVAVGSTIPELDSKSHARQGDPPPSYDDDSYTSGDSGVDCGDLPPPYKP</sequence>
<gene>
    <name evidence="2" type="ORF">N7517_003706</name>
</gene>
<dbReference type="EMBL" id="JAPZBT010000002">
    <property type="protein sequence ID" value="KAJ5371700.1"/>
    <property type="molecule type" value="Genomic_DNA"/>
</dbReference>
<accession>A0A9W9S5F3</accession>
<feature type="region of interest" description="Disordered" evidence="1">
    <location>
        <begin position="446"/>
        <end position="506"/>
    </location>
</feature>
<reference evidence="2" key="1">
    <citation type="submission" date="2022-12" db="EMBL/GenBank/DDBJ databases">
        <authorList>
            <person name="Petersen C."/>
        </authorList>
    </citation>
    <scope>NUCLEOTIDE SEQUENCE</scope>
    <source>
        <strain evidence="2">IBT 3081</strain>
    </source>
</reference>
<dbReference type="SUPFAM" id="SSF141571">
    <property type="entry name" value="Pentapeptide repeat-like"/>
    <property type="match status" value="1"/>
</dbReference>
<dbReference type="OrthoDB" id="4187970at2759"/>
<evidence type="ECO:0000313" key="2">
    <source>
        <dbReference type="EMBL" id="KAJ5371700.1"/>
    </source>
</evidence>
<dbReference type="AlphaFoldDB" id="A0A9W9S5F3"/>
<proteinExistence type="predicted"/>
<dbReference type="GeneID" id="81460619"/>